<dbReference type="EMBL" id="CM004400">
    <property type="protein sequence ID" value="KAG8638999.1"/>
    <property type="molecule type" value="Genomic_DNA"/>
</dbReference>
<sequence>MCTPWPTTRFIRWRLKDCVSCFLACRFPLDDDPDRVCSSLPQQPTRNMVFDVKKDEKRGRRADIKLSRRNRYRNETQLNPEDGNTVSMENKSNDPGWQHFQDEDYIVFCFKEDGTFDVVKDSKSEEALELFDSGNRNPRPVIRKLNYSKVPETVKKSSHEKISNAHGNDTCLRIGEELITVEEDEEEQNSYLEIESPSVASSRCYKFEKMENHGMLSVESCDSNLSESSTGSFSFPILHWELMGSPPQMPKSQGFYIKKQKFTCARFQCCRF</sequence>
<name>A0ACB7GGT7_MANES</name>
<gene>
    <name evidence="1" type="ORF">MANES_14G089000v8</name>
</gene>
<accession>A0ACB7GGT7</accession>
<protein>
    <submittedName>
        <fullName evidence="1">Uncharacterized protein</fullName>
    </submittedName>
</protein>
<evidence type="ECO:0000313" key="2">
    <source>
        <dbReference type="Proteomes" id="UP000091857"/>
    </source>
</evidence>
<dbReference type="Proteomes" id="UP000091857">
    <property type="component" value="Chromosome 14"/>
</dbReference>
<comment type="caution">
    <text evidence="1">The sequence shown here is derived from an EMBL/GenBank/DDBJ whole genome shotgun (WGS) entry which is preliminary data.</text>
</comment>
<keyword evidence="2" id="KW-1185">Reference proteome</keyword>
<proteinExistence type="predicted"/>
<reference evidence="2" key="1">
    <citation type="journal article" date="2016" name="Nat. Biotechnol.">
        <title>Sequencing wild and cultivated cassava and related species reveals extensive interspecific hybridization and genetic diversity.</title>
        <authorList>
            <person name="Bredeson J.V."/>
            <person name="Lyons J.B."/>
            <person name="Prochnik S.E."/>
            <person name="Wu G.A."/>
            <person name="Ha C.M."/>
            <person name="Edsinger-Gonzales E."/>
            <person name="Grimwood J."/>
            <person name="Schmutz J."/>
            <person name="Rabbi I.Y."/>
            <person name="Egesi C."/>
            <person name="Nauluvula P."/>
            <person name="Lebot V."/>
            <person name="Ndunguru J."/>
            <person name="Mkamilo G."/>
            <person name="Bart R.S."/>
            <person name="Setter T.L."/>
            <person name="Gleadow R.M."/>
            <person name="Kulakow P."/>
            <person name="Ferguson M.E."/>
            <person name="Rounsley S."/>
            <person name="Rokhsar D.S."/>
        </authorList>
    </citation>
    <scope>NUCLEOTIDE SEQUENCE [LARGE SCALE GENOMIC DNA]</scope>
    <source>
        <strain evidence="2">cv. AM560-2</strain>
    </source>
</reference>
<evidence type="ECO:0000313" key="1">
    <source>
        <dbReference type="EMBL" id="KAG8638999.1"/>
    </source>
</evidence>
<organism evidence="1 2">
    <name type="scientific">Manihot esculenta</name>
    <name type="common">Cassava</name>
    <name type="synonym">Jatropha manihot</name>
    <dbReference type="NCBI Taxonomy" id="3983"/>
    <lineage>
        <taxon>Eukaryota</taxon>
        <taxon>Viridiplantae</taxon>
        <taxon>Streptophyta</taxon>
        <taxon>Embryophyta</taxon>
        <taxon>Tracheophyta</taxon>
        <taxon>Spermatophyta</taxon>
        <taxon>Magnoliopsida</taxon>
        <taxon>eudicotyledons</taxon>
        <taxon>Gunneridae</taxon>
        <taxon>Pentapetalae</taxon>
        <taxon>rosids</taxon>
        <taxon>fabids</taxon>
        <taxon>Malpighiales</taxon>
        <taxon>Euphorbiaceae</taxon>
        <taxon>Crotonoideae</taxon>
        <taxon>Manihoteae</taxon>
        <taxon>Manihot</taxon>
    </lineage>
</organism>